<dbReference type="NCBIfam" id="TIGR00169">
    <property type="entry name" value="leuB"/>
    <property type="match status" value="1"/>
</dbReference>
<evidence type="ECO:0000313" key="12">
    <source>
        <dbReference type="Proteomes" id="UP001501251"/>
    </source>
</evidence>
<accession>A0ABP8ALE8</accession>
<dbReference type="Proteomes" id="UP001501251">
    <property type="component" value="Unassembled WGS sequence"/>
</dbReference>
<keyword evidence="5 9" id="KW-0560">Oxidoreductase</keyword>
<evidence type="ECO:0000313" key="11">
    <source>
        <dbReference type="EMBL" id="GAA4185810.1"/>
    </source>
</evidence>
<keyword evidence="6" id="KW-0520">NAD</keyword>
<proteinExistence type="inferred from homology"/>
<dbReference type="PANTHER" id="PTHR42979">
    <property type="entry name" value="3-ISOPROPYLMALATE DEHYDROGENASE"/>
    <property type="match status" value="1"/>
</dbReference>
<dbReference type="SUPFAM" id="SSF53659">
    <property type="entry name" value="Isocitrate/Isopropylmalate dehydrogenase-like"/>
    <property type="match status" value="1"/>
</dbReference>
<comment type="similarity">
    <text evidence="9">Belongs to the isocitrate and isopropylmalate dehydrogenases family.</text>
</comment>
<evidence type="ECO:0000256" key="6">
    <source>
        <dbReference type="ARBA" id="ARBA00023027"/>
    </source>
</evidence>
<evidence type="ECO:0000256" key="8">
    <source>
        <dbReference type="NCBIfam" id="TIGR00169"/>
    </source>
</evidence>
<feature type="domain" description="Isopropylmalate dehydrogenase-like" evidence="10">
    <location>
        <begin position="8"/>
        <end position="384"/>
    </location>
</feature>
<dbReference type="SMART" id="SM01329">
    <property type="entry name" value="Iso_dh"/>
    <property type="match status" value="1"/>
</dbReference>
<evidence type="ECO:0000256" key="4">
    <source>
        <dbReference type="ARBA" id="ARBA00022842"/>
    </source>
</evidence>
<dbReference type="EC" id="1.1.1.85" evidence="8"/>
<evidence type="ECO:0000256" key="7">
    <source>
        <dbReference type="ARBA" id="ARBA00023304"/>
    </source>
</evidence>
<evidence type="ECO:0000256" key="1">
    <source>
        <dbReference type="ARBA" id="ARBA00022430"/>
    </source>
</evidence>
<keyword evidence="2" id="KW-0028">Amino-acid biosynthesis</keyword>
<keyword evidence="12" id="KW-1185">Reference proteome</keyword>
<dbReference type="EMBL" id="BAABAQ010000002">
    <property type="protein sequence ID" value="GAA4185810.1"/>
    <property type="molecule type" value="Genomic_DNA"/>
</dbReference>
<gene>
    <name evidence="11" type="primary">leuB</name>
    <name evidence="11" type="ORF">GCM10022252_16800</name>
</gene>
<evidence type="ECO:0000259" key="10">
    <source>
        <dbReference type="SMART" id="SM01329"/>
    </source>
</evidence>
<dbReference type="InterPro" id="IPR024084">
    <property type="entry name" value="IsoPropMal-DH-like_dom"/>
</dbReference>
<reference evidence="12" key="1">
    <citation type="journal article" date="2019" name="Int. J. Syst. Evol. Microbiol.">
        <title>The Global Catalogue of Microorganisms (GCM) 10K type strain sequencing project: providing services to taxonomists for standard genome sequencing and annotation.</title>
        <authorList>
            <consortium name="The Broad Institute Genomics Platform"/>
            <consortium name="The Broad Institute Genome Sequencing Center for Infectious Disease"/>
            <person name="Wu L."/>
            <person name="Ma J."/>
        </authorList>
    </citation>
    <scope>NUCLEOTIDE SEQUENCE [LARGE SCALE GENOMIC DNA]</scope>
    <source>
        <strain evidence="12">JCM 17388</strain>
    </source>
</reference>
<dbReference type="PANTHER" id="PTHR42979:SF1">
    <property type="entry name" value="3-ISOPROPYLMALATE DEHYDROGENASE"/>
    <property type="match status" value="1"/>
</dbReference>
<keyword evidence="4" id="KW-0460">Magnesium</keyword>
<dbReference type="Pfam" id="PF00180">
    <property type="entry name" value="Iso_dh"/>
    <property type="match status" value="1"/>
</dbReference>
<evidence type="ECO:0000256" key="2">
    <source>
        <dbReference type="ARBA" id="ARBA00022605"/>
    </source>
</evidence>
<dbReference type="InterPro" id="IPR004429">
    <property type="entry name" value="Isopropylmalate_DH"/>
</dbReference>
<sequence length="388" mass="39573">MRRAGVPRIVLLPGDGIGPEVMAAATEVLAAVGTFDLAEHPIGADAIRAYGVPLADRTLAACAEADAVLLGAVGAGAVGAGAVGAGAGAAGSAGAGAPHDAPRPEQGVLDLRSGLGVYANLRPVRTMPGITHLSALRTDRAADVDLVVVRELTGGIYYGPRGDVRDMPGEGVPRPAGDGPARRAVFDTCVYSADEIERVARTAFELARERARPGRPPRVTSVDKANVLTTSRLWREVVQEVADRDFGDVVLDHLLVDTAAMLLVTDPGRFDVILTENMFGDILSDETAAIIGSLGCLASASLTGLGAGGGLFEPVHGSAPDIAGKGVANPVGMILSVALMLRFGLRMAEVANAVEAAVQNALAAGTRTPDLGGDATTTQMTNAIVKSL</sequence>
<protein>
    <recommendedName>
        <fullName evidence="8">3-isopropylmalate dehydrogenase</fullName>
        <ecNumber evidence="8">1.1.1.85</ecNumber>
    </recommendedName>
</protein>
<evidence type="ECO:0000256" key="5">
    <source>
        <dbReference type="ARBA" id="ARBA00023002"/>
    </source>
</evidence>
<name>A0ABP8ALE8_9ACTN</name>
<evidence type="ECO:0000256" key="9">
    <source>
        <dbReference type="RuleBase" id="RU004443"/>
    </source>
</evidence>
<keyword evidence="7" id="KW-0100">Branched-chain amino acid biosynthesis</keyword>
<keyword evidence="1" id="KW-0432">Leucine biosynthesis</keyword>
<comment type="caution">
    <text evidence="11">The sequence shown here is derived from an EMBL/GenBank/DDBJ whole genome shotgun (WGS) entry which is preliminary data.</text>
</comment>
<dbReference type="RefSeq" id="WP_344916669.1">
    <property type="nucleotide sequence ID" value="NZ_BAABAQ010000002.1"/>
</dbReference>
<dbReference type="Gene3D" id="3.40.718.10">
    <property type="entry name" value="Isopropylmalate Dehydrogenase"/>
    <property type="match status" value="1"/>
</dbReference>
<evidence type="ECO:0000256" key="3">
    <source>
        <dbReference type="ARBA" id="ARBA00022723"/>
    </source>
</evidence>
<keyword evidence="3" id="KW-0479">Metal-binding</keyword>
<organism evidence="11 12">
    <name type="scientific">Streptosporangium oxazolinicum</name>
    <dbReference type="NCBI Taxonomy" id="909287"/>
    <lineage>
        <taxon>Bacteria</taxon>
        <taxon>Bacillati</taxon>
        <taxon>Actinomycetota</taxon>
        <taxon>Actinomycetes</taxon>
        <taxon>Streptosporangiales</taxon>
        <taxon>Streptosporangiaceae</taxon>
        <taxon>Streptosporangium</taxon>
    </lineage>
</organism>